<sequence length="203" mass="23201">MGDVGDSKVQAKEVNISKQGNKRFKGGNKRFDKKKMQCNACQKYGHFVDECWHKKEGQKRNDDEVHIVVDDEGVKRKVKFIDNSVVIGRSWQDEKGFSMKLKCSVLNVCDEKQILIMRDLISTNRTLEINLQIVDPQCLATGVENDNCCVILGMNLYQLRKDDMVIGFPLIKPPKKVCQGCMLGKQPKKVFKSYAQQRETEAL</sequence>
<dbReference type="Gene3D" id="4.10.60.10">
    <property type="entry name" value="Zinc finger, CCHC-type"/>
    <property type="match status" value="1"/>
</dbReference>
<evidence type="ECO:0008006" key="3">
    <source>
        <dbReference type="Google" id="ProtNLM"/>
    </source>
</evidence>
<dbReference type="Proteomes" id="UP000257109">
    <property type="component" value="Unassembled WGS sequence"/>
</dbReference>
<keyword evidence="2" id="KW-1185">Reference proteome</keyword>
<evidence type="ECO:0000313" key="1">
    <source>
        <dbReference type="EMBL" id="RDX98322.1"/>
    </source>
</evidence>
<dbReference type="InterPro" id="IPR036875">
    <property type="entry name" value="Znf_CCHC_sf"/>
</dbReference>
<dbReference type="SUPFAM" id="SSF57756">
    <property type="entry name" value="Retrovirus zinc finger-like domains"/>
    <property type="match status" value="1"/>
</dbReference>
<reference evidence="1" key="1">
    <citation type="submission" date="2018-05" db="EMBL/GenBank/DDBJ databases">
        <title>Draft genome of Mucuna pruriens seed.</title>
        <authorList>
            <person name="Nnadi N.E."/>
            <person name="Vos R."/>
            <person name="Hasami M.H."/>
            <person name="Devisetty U.K."/>
            <person name="Aguiy J.C."/>
        </authorList>
    </citation>
    <scope>NUCLEOTIDE SEQUENCE [LARGE SCALE GENOMIC DNA]</scope>
    <source>
        <strain evidence="1">JCA_2017</strain>
    </source>
</reference>
<proteinExistence type="predicted"/>
<dbReference type="AlphaFoldDB" id="A0A371H680"/>
<organism evidence="1 2">
    <name type="scientific">Mucuna pruriens</name>
    <name type="common">Velvet bean</name>
    <name type="synonym">Dolichos pruriens</name>
    <dbReference type="NCBI Taxonomy" id="157652"/>
    <lineage>
        <taxon>Eukaryota</taxon>
        <taxon>Viridiplantae</taxon>
        <taxon>Streptophyta</taxon>
        <taxon>Embryophyta</taxon>
        <taxon>Tracheophyta</taxon>
        <taxon>Spermatophyta</taxon>
        <taxon>Magnoliopsida</taxon>
        <taxon>eudicotyledons</taxon>
        <taxon>Gunneridae</taxon>
        <taxon>Pentapetalae</taxon>
        <taxon>rosids</taxon>
        <taxon>fabids</taxon>
        <taxon>Fabales</taxon>
        <taxon>Fabaceae</taxon>
        <taxon>Papilionoideae</taxon>
        <taxon>50 kb inversion clade</taxon>
        <taxon>NPAAA clade</taxon>
        <taxon>indigoferoid/millettioid clade</taxon>
        <taxon>Phaseoleae</taxon>
        <taxon>Mucuna</taxon>
    </lineage>
</organism>
<gene>
    <name evidence="1" type="ORF">CR513_18776</name>
</gene>
<name>A0A371H680_MUCPR</name>
<dbReference type="GO" id="GO:0003676">
    <property type="term" value="F:nucleic acid binding"/>
    <property type="evidence" value="ECO:0007669"/>
    <property type="project" value="InterPro"/>
</dbReference>
<feature type="non-terminal residue" evidence="1">
    <location>
        <position position="1"/>
    </location>
</feature>
<comment type="caution">
    <text evidence="1">The sequence shown here is derived from an EMBL/GenBank/DDBJ whole genome shotgun (WGS) entry which is preliminary data.</text>
</comment>
<dbReference type="EMBL" id="QJKJ01003475">
    <property type="protein sequence ID" value="RDX98322.1"/>
    <property type="molecule type" value="Genomic_DNA"/>
</dbReference>
<dbReference type="GO" id="GO:0008270">
    <property type="term" value="F:zinc ion binding"/>
    <property type="evidence" value="ECO:0007669"/>
    <property type="project" value="InterPro"/>
</dbReference>
<evidence type="ECO:0000313" key="2">
    <source>
        <dbReference type="Proteomes" id="UP000257109"/>
    </source>
</evidence>
<protein>
    <recommendedName>
        <fullName evidence="3">CCHC-type domain-containing protein</fullName>
    </recommendedName>
</protein>
<accession>A0A371H680</accession>